<sequence>MQGMSDFPRWRYFLVAIVLVVGILYALPNVYAPLQAVQVTPAQGTTLDPTVEQKVITALQTAKLPYVNESLKHDPSRGDYIVVGFTNGDQQKNAADALKAALGENYNVGFNLESTVPRWLGMIGGRSMPLGLDLQGGVRFLMAVDQNDIIDRQENRYTQDITALLKERKIPFVAVSRNATRGQGVNVVLSSAADRTAASDAIATEYTDLAVTDGQSTGDRFVLNAIIKPDKLRDLQVNAIRQNLATLSNRINALGVSEPVIQAQGEDHISVELAGVQDPAEAKKVIGATATLQYVAGLGEARFNGRDWAGDQTVADAVRTGNIPPDAHLYYNPDNTVAYLVSKNIIASGDELVDASSGNDQQSGSPSVNVTLNSVGAAKMLDFTRDNVGKPMAVVYVESTTDTKIVDGKEVRTPKTTYQVINYATIQGVFSNKFQTTGLGSPKAASDLALMLKGGSLAARMDIVQEGVIGPSLGQDNIDKGLMAVLLGLALVLVAAAIYYKLFGLVADVALFFNLVILIAVMSAIGVTLTMPGIAGIVLTLGMAIDANVLICERVREELRNGSTPLAAIRAGYEKAWATILDANVTHLIAALALTTMGSGPIKGFGVTLLIGILTSMFTSVTVTHAITALIHHGRKLKTLSV</sequence>
<evidence type="ECO:0000256" key="2">
    <source>
        <dbReference type="ARBA" id="ARBA00022448"/>
    </source>
</evidence>
<dbReference type="SUPFAM" id="SSF82866">
    <property type="entry name" value="Multidrug efflux transporter AcrB transmembrane domain"/>
    <property type="match status" value="1"/>
</dbReference>
<evidence type="ECO:0000256" key="7">
    <source>
        <dbReference type="ARBA" id="ARBA00023010"/>
    </source>
</evidence>
<dbReference type="PANTHER" id="PTHR30081:SF1">
    <property type="entry name" value="PROTEIN TRANSLOCASE SUBUNIT SECD"/>
    <property type="match status" value="1"/>
</dbReference>
<dbReference type="Gene3D" id="1.20.1640.10">
    <property type="entry name" value="Multidrug efflux transporter AcrB transmembrane domain"/>
    <property type="match status" value="1"/>
</dbReference>
<dbReference type="InterPro" id="IPR048631">
    <property type="entry name" value="SecD_1st"/>
</dbReference>
<feature type="transmembrane region" description="Helical" evidence="9">
    <location>
        <begin position="481"/>
        <end position="502"/>
    </location>
</feature>
<comment type="subcellular location">
    <subcellularLocation>
        <location evidence="1 9">Cell membrane</location>
        <topology evidence="1 9">Multi-pass membrane protein</topology>
    </subcellularLocation>
</comment>
<name>A0ABQ1G3M8_9GAMM</name>
<evidence type="ECO:0000256" key="5">
    <source>
        <dbReference type="ARBA" id="ARBA00022927"/>
    </source>
</evidence>
<evidence type="ECO:0000259" key="12">
    <source>
        <dbReference type="Pfam" id="PF21760"/>
    </source>
</evidence>
<evidence type="ECO:0000259" key="10">
    <source>
        <dbReference type="Pfam" id="PF02355"/>
    </source>
</evidence>
<dbReference type="InterPro" id="IPR005791">
    <property type="entry name" value="SecD"/>
</dbReference>
<dbReference type="EMBL" id="BMJA01000002">
    <property type="protein sequence ID" value="GGA35283.1"/>
    <property type="molecule type" value="Genomic_DNA"/>
</dbReference>
<feature type="transmembrane region" description="Helical" evidence="9">
    <location>
        <begin position="609"/>
        <end position="631"/>
    </location>
</feature>
<protein>
    <recommendedName>
        <fullName evidence="9">Protein translocase subunit SecD</fullName>
    </recommendedName>
</protein>
<dbReference type="Gene3D" id="3.30.1360.200">
    <property type="match status" value="1"/>
</dbReference>
<keyword evidence="15" id="KW-1185">Reference proteome</keyword>
<dbReference type="NCBIfam" id="TIGR01129">
    <property type="entry name" value="secD"/>
    <property type="match status" value="1"/>
</dbReference>
<feature type="domain" description="SecDF P1 head subdomain" evidence="13">
    <location>
        <begin position="329"/>
        <end position="459"/>
    </location>
</feature>
<proteinExistence type="inferred from homology"/>
<feature type="transmembrane region" description="Helical" evidence="9">
    <location>
        <begin position="576"/>
        <end position="597"/>
    </location>
</feature>
<comment type="caution">
    <text evidence="14">The sequence shown here is derived from an EMBL/GenBank/DDBJ whole genome shotgun (WGS) entry which is preliminary data.</text>
</comment>
<dbReference type="Gene3D" id="3.30.70.3220">
    <property type="match status" value="1"/>
</dbReference>
<keyword evidence="5 9" id="KW-0653">Protein transport</keyword>
<dbReference type="Pfam" id="PF13721">
    <property type="entry name" value="SecD-TM1"/>
    <property type="match status" value="1"/>
</dbReference>
<dbReference type="InterPro" id="IPR055344">
    <property type="entry name" value="SecD_SecF_C_bact"/>
</dbReference>
<feature type="transmembrane region" description="Helical" evidence="9">
    <location>
        <begin position="12"/>
        <end position="31"/>
    </location>
</feature>
<evidence type="ECO:0000256" key="6">
    <source>
        <dbReference type="ARBA" id="ARBA00022989"/>
    </source>
</evidence>
<evidence type="ECO:0000256" key="1">
    <source>
        <dbReference type="ARBA" id="ARBA00004651"/>
    </source>
</evidence>
<dbReference type="PANTHER" id="PTHR30081">
    <property type="entry name" value="PROTEIN-EXPORT MEMBRANE PROTEIN SEC"/>
    <property type="match status" value="1"/>
</dbReference>
<evidence type="ECO:0000313" key="15">
    <source>
        <dbReference type="Proteomes" id="UP000620046"/>
    </source>
</evidence>
<feature type="domain" description="SecD export protein N-terminal TM" evidence="11">
    <location>
        <begin position="4"/>
        <end position="108"/>
    </location>
</feature>
<dbReference type="InterPro" id="IPR054384">
    <property type="entry name" value="SecDF_P1_head"/>
</dbReference>
<dbReference type="Proteomes" id="UP000620046">
    <property type="component" value="Unassembled WGS sequence"/>
</dbReference>
<organism evidence="14 15">
    <name type="scientific">Dyella nitratireducens</name>
    <dbReference type="NCBI Taxonomy" id="1849580"/>
    <lineage>
        <taxon>Bacteria</taxon>
        <taxon>Pseudomonadati</taxon>
        <taxon>Pseudomonadota</taxon>
        <taxon>Gammaproteobacteria</taxon>
        <taxon>Lysobacterales</taxon>
        <taxon>Rhodanobacteraceae</taxon>
        <taxon>Dyella</taxon>
    </lineage>
</organism>
<dbReference type="HAMAP" id="MF_01463_B">
    <property type="entry name" value="SecD_B"/>
    <property type="match status" value="1"/>
</dbReference>
<keyword evidence="6 9" id="KW-1133">Transmembrane helix</keyword>
<accession>A0ABQ1G3M8</accession>
<evidence type="ECO:0000313" key="14">
    <source>
        <dbReference type="EMBL" id="GGA35283.1"/>
    </source>
</evidence>
<feature type="transmembrane region" description="Helical" evidence="9">
    <location>
        <begin position="534"/>
        <end position="555"/>
    </location>
</feature>
<dbReference type="Pfam" id="PF02355">
    <property type="entry name" value="SecD_SecF_C"/>
    <property type="match status" value="1"/>
</dbReference>
<evidence type="ECO:0000256" key="9">
    <source>
        <dbReference type="HAMAP-Rule" id="MF_01463"/>
    </source>
</evidence>
<evidence type="ECO:0000256" key="3">
    <source>
        <dbReference type="ARBA" id="ARBA00022475"/>
    </source>
</evidence>
<reference evidence="15" key="1">
    <citation type="journal article" date="2019" name="Int. J. Syst. Evol. Microbiol.">
        <title>The Global Catalogue of Microorganisms (GCM) 10K type strain sequencing project: providing services to taxonomists for standard genome sequencing and annotation.</title>
        <authorList>
            <consortium name="The Broad Institute Genomics Platform"/>
            <consortium name="The Broad Institute Genome Sequencing Center for Infectious Disease"/>
            <person name="Wu L."/>
            <person name="Ma J."/>
        </authorList>
    </citation>
    <scope>NUCLEOTIDE SEQUENCE [LARGE SCALE GENOMIC DNA]</scope>
    <source>
        <strain evidence="15">CGMCC 1.15439</strain>
    </source>
</reference>
<dbReference type="Pfam" id="PF21760">
    <property type="entry name" value="SecD_1st"/>
    <property type="match status" value="1"/>
</dbReference>
<dbReference type="InterPro" id="IPR048634">
    <property type="entry name" value="SecD_SecF_C"/>
</dbReference>
<feature type="domain" description="Protein translocase subunit SecDF P1" evidence="12">
    <location>
        <begin position="240"/>
        <end position="294"/>
    </location>
</feature>
<comment type="subunit">
    <text evidence="9">Forms a complex with SecF. Part of the essential Sec protein translocation apparatus which comprises SecA, SecYEG and auxiliary proteins SecDF-YajC and YidC.</text>
</comment>
<evidence type="ECO:0000256" key="4">
    <source>
        <dbReference type="ARBA" id="ARBA00022692"/>
    </source>
</evidence>
<gene>
    <name evidence="9 14" type="primary">secD</name>
    <name evidence="14" type="ORF">GCM10010981_25450</name>
</gene>
<dbReference type="InterPro" id="IPR027398">
    <property type="entry name" value="SecD-TM"/>
</dbReference>
<comment type="function">
    <text evidence="9">Part of the Sec protein translocase complex. Interacts with the SecYEG preprotein conducting channel. SecDF uses the proton motive force (PMF) to complete protein translocation after the ATP-dependent function of SecA.</text>
</comment>
<comment type="similarity">
    <text evidence="9">Belongs to the SecD/SecF family. SecD subfamily.</text>
</comment>
<evidence type="ECO:0000256" key="8">
    <source>
        <dbReference type="ARBA" id="ARBA00023136"/>
    </source>
</evidence>
<dbReference type="InterPro" id="IPR022813">
    <property type="entry name" value="SecD/SecF_arch_bac"/>
</dbReference>
<dbReference type="NCBIfam" id="TIGR00916">
    <property type="entry name" value="2A0604s01"/>
    <property type="match status" value="1"/>
</dbReference>
<dbReference type="Pfam" id="PF22599">
    <property type="entry name" value="SecDF_P1_head"/>
    <property type="match status" value="1"/>
</dbReference>
<keyword evidence="3 9" id="KW-1003">Cell membrane</keyword>
<keyword evidence="4 9" id="KW-0812">Transmembrane</keyword>
<keyword evidence="2 9" id="KW-0813">Transport</keyword>
<evidence type="ECO:0000259" key="11">
    <source>
        <dbReference type="Pfam" id="PF13721"/>
    </source>
</evidence>
<feature type="transmembrane region" description="Helical" evidence="9">
    <location>
        <begin position="509"/>
        <end position="528"/>
    </location>
</feature>
<keyword evidence="8 9" id="KW-0472">Membrane</keyword>
<feature type="domain" description="Protein export membrane protein SecD/SecF C-terminal" evidence="10">
    <location>
        <begin position="461"/>
        <end position="632"/>
    </location>
</feature>
<keyword evidence="7 9" id="KW-0811">Translocation</keyword>
<evidence type="ECO:0000259" key="13">
    <source>
        <dbReference type="Pfam" id="PF22599"/>
    </source>
</evidence>